<evidence type="ECO:0000256" key="1">
    <source>
        <dbReference type="SAM" id="MobiDB-lite"/>
    </source>
</evidence>
<feature type="region of interest" description="Disordered" evidence="1">
    <location>
        <begin position="438"/>
        <end position="569"/>
    </location>
</feature>
<keyword evidence="2" id="KW-0812">Transmembrane</keyword>
<keyword evidence="5" id="KW-1185">Reference proteome</keyword>
<reference evidence="4" key="2">
    <citation type="submission" date="2022-06" db="UniProtKB">
        <authorList>
            <consortium name="EnsemblMetazoa"/>
        </authorList>
    </citation>
    <scope>IDENTIFICATION</scope>
    <source>
        <strain evidence="4">DF5081</strain>
    </source>
</reference>
<reference evidence="5" key="1">
    <citation type="submission" date="2010-08" db="EMBL/GenBank/DDBJ databases">
        <authorList>
            <consortium name="Caenorhabditis japonica Sequencing Consortium"/>
            <person name="Wilson R.K."/>
        </authorList>
    </citation>
    <scope>NUCLEOTIDE SEQUENCE [LARGE SCALE GENOMIC DNA]</scope>
    <source>
        <strain evidence="5">DF5081</strain>
    </source>
</reference>
<evidence type="ECO:0000313" key="4">
    <source>
        <dbReference type="EnsemblMetazoa" id="CJA03454.1"/>
    </source>
</evidence>
<accession>A0A8R1HJE6</accession>
<feature type="compositionally biased region" description="Polar residues" evidence="1">
    <location>
        <begin position="458"/>
        <end position="481"/>
    </location>
</feature>
<feature type="signal peptide" evidence="3">
    <location>
        <begin position="1"/>
        <end position="18"/>
    </location>
</feature>
<feature type="chain" id="PRO_5035942969" evidence="3">
    <location>
        <begin position="19"/>
        <end position="569"/>
    </location>
</feature>
<evidence type="ECO:0000256" key="2">
    <source>
        <dbReference type="SAM" id="Phobius"/>
    </source>
</evidence>
<name>A0A8R1HJE6_CAEJA</name>
<evidence type="ECO:0000313" key="5">
    <source>
        <dbReference type="Proteomes" id="UP000005237"/>
    </source>
</evidence>
<keyword evidence="2" id="KW-1133">Transmembrane helix</keyword>
<feature type="compositionally biased region" description="Polar residues" evidence="1">
    <location>
        <begin position="503"/>
        <end position="523"/>
    </location>
</feature>
<dbReference type="AlphaFoldDB" id="A0A8R1HJE6"/>
<feature type="compositionally biased region" description="Gly residues" evidence="1">
    <location>
        <begin position="31"/>
        <end position="48"/>
    </location>
</feature>
<keyword evidence="2" id="KW-0472">Membrane</keyword>
<feature type="transmembrane region" description="Helical" evidence="2">
    <location>
        <begin position="390"/>
        <end position="415"/>
    </location>
</feature>
<dbReference type="OMA" id="CINNFMG"/>
<feature type="compositionally biased region" description="Polar residues" evidence="1">
    <location>
        <begin position="539"/>
        <end position="554"/>
    </location>
</feature>
<feature type="compositionally biased region" description="Basic and acidic residues" evidence="1">
    <location>
        <begin position="490"/>
        <end position="502"/>
    </location>
</feature>
<evidence type="ECO:0000256" key="3">
    <source>
        <dbReference type="SAM" id="SignalP"/>
    </source>
</evidence>
<sequence>MRTTALLALGLLFKNGCAQYQQMQSFGGQPGYQQSGGGGYQGGGGGSQGRYQQSRVVVGPGPVMGGGGNFGGQFKEQRTINIQENIQGVQQNGGYGYGGSASGYQQFGRYGQQGGYGGQMGGAQQGTAGRSVFQTQPLILDTTGNNLMGAQIDLRLISYTNGALSLPNGTTCKCPIANCNFVPSNQQNQCQFSFVLVISSADQSIQYSQSNFYPVPGNGIMTTGNWTNPYTFYMTTKPVAIDVFVQHLGVVIDSTSGQLLFFNHLALVDSFVVDISKFNADNVAQGQTAQTLSLTGLNQQTQLQMNLNVQCINNFMGPLCDLTCNNTNAQANQAVICYSNRTATFSSCKWNTLRTQVVDCTICTHGVYNGTCAAAVVVNNWGVAYAFRTWTIVLGCLLGIALLLILCLILAYLICFRVLNRATEKDEEYYKSYENTTYSSGASASASDKNRNKRGSRTAGSDQGSDQPLVTNEEWTTTSATRKPVGILNRRNEGRTSQEHVQTHQIQDQGRQVAQNQMQSTGGNIRVGGSDYGERRQDSPSTEDSYLANGQVQQTTTTTTTTTRREHIV</sequence>
<proteinExistence type="predicted"/>
<protein>
    <submittedName>
        <fullName evidence="4">Uncharacterized protein</fullName>
    </submittedName>
</protein>
<dbReference type="Proteomes" id="UP000005237">
    <property type="component" value="Unassembled WGS sequence"/>
</dbReference>
<dbReference type="EnsemblMetazoa" id="CJA03454.1">
    <property type="protein sequence ID" value="CJA03454.1"/>
    <property type="gene ID" value="WBGene00122658"/>
</dbReference>
<keyword evidence="3" id="KW-0732">Signal</keyword>
<organism evidence="4 5">
    <name type="scientific">Caenorhabditis japonica</name>
    <dbReference type="NCBI Taxonomy" id="281687"/>
    <lineage>
        <taxon>Eukaryota</taxon>
        <taxon>Metazoa</taxon>
        <taxon>Ecdysozoa</taxon>
        <taxon>Nematoda</taxon>
        <taxon>Chromadorea</taxon>
        <taxon>Rhabditida</taxon>
        <taxon>Rhabditina</taxon>
        <taxon>Rhabditomorpha</taxon>
        <taxon>Rhabditoidea</taxon>
        <taxon>Rhabditidae</taxon>
        <taxon>Peloderinae</taxon>
        <taxon>Caenorhabditis</taxon>
    </lineage>
</organism>
<feature type="region of interest" description="Disordered" evidence="1">
    <location>
        <begin position="31"/>
        <end position="52"/>
    </location>
</feature>